<name>A0A917KZ86_9ACTN</name>
<evidence type="ECO:0000313" key="2">
    <source>
        <dbReference type="Proteomes" id="UP000625682"/>
    </source>
</evidence>
<dbReference type="EMBL" id="BMMU01000009">
    <property type="protein sequence ID" value="GGJ33252.1"/>
    <property type="molecule type" value="Genomic_DNA"/>
</dbReference>
<accession>A0A917KZ86</accession>
<comment type="caution">
    <text evidence="1">The sequence shown here is derived from an EMBL/GenBank/DDBJ whole genome shotgun (WGS) entry which is preliminary data.</text>
</comment>
<evidence type="ECO:0000313" key="1">
    <source>
        <dbReference type="EMBL" id="GGJ33252.1"/>
    </source>
</evidence>
<reference evidence="1" key="2">
    <citation type="submission" date="2020-09" db="EMBL/GenBank/DDBJ databases">
        <authorList>
            <person name="Sun Q."/>
            <person name="Zhou Y."/>
        </authorList>
    </citation>
    <scope>NUCLEOTIDE SEQUENCE</scope>
    <source>
        <strain evidence="1">CGMCC 4.7272</strain>
    </source>
</reference>
<sequence length="65" mass="6461">MRVRLLGSVLATVFSVAVAVGVLGGSGLADPAVPPPDSGWDSVQAADPVFPADSGWDSAPVDVDV</sequence>
<dbReference type="Proteomes" id="UP000625682">
    <property type="component" value="Unassembled WGS sequence"/>
</dbReference>
<proteinExistence type="predicted"/>
<keyword evidence="2" id="KW-1185">Reference proteome</keyword>
<reference evidence="1" key="1">
    <citation type="journal article" date="2014" name="Int. J. Syst. Evol. Microbiol.">
        <title>Complete genome sequence of Corynebacterium casei LMG S-19264T (=DSM 44701T), isolated from a smear-ripened cheese.</title>
        <authorList>
            <consortium name="US DOE Joint Genome Institute (JGI-PGF)"/>
            <person name="Walter F."/>
            <person name="Albersmeier A."/>
            <person name="Kalinowski J."/>
            <person name="Ruckert C."/>
        </authorList>
    </citation>
    <scope>NUCLEOTIDE SEQUENCE</scope>
    <source>
        <strain evidence="1">CGMCC 4.7272</strain>
    </source>
</reference>
<protein>
    <submittedName>
        <fullName evidence="1">Uncharacterized protein</fullName>
    </submittedName>
</protein>
<organism evidence="1 2">
    <name type="scientific">Streptomyces lacrimifluminis</name>
    <dbReference type="NCBI Taxonomy" id="1500077"/>
    <lineage>
        <taxon>Bacteria</taxon>
        <taxon>Bacillati</taxon>
        <taxon>Actinomycetota</taxon>
        <taxon>Actinomycetes</taxon>
        <taxon>Kitasatosporales</taxon>
        <taxon>Streptomycetaceae</taxon>
        <taxon>Streptomyces</taxon>
    </lineage>
</organism>
<dbReference type="AlphaFoldDB" id="A0A917KZ86"/>
<gene>
    <name evidence="1" type="ORF">GCM10012282_32370</name>
</gene>